<organism evidence="2 3">
    <name type="scientific">Nyssa sinensis</name>
    <dbReference type="NCBI Taxonomy" id="561372"/>
    <lineage>
        <taxon>Eukaryota</taxon>
        <taxon>Viridiplantae</taxon>
        <taxon>Streptophyta</taxon>
        <taxon>Embryophyta</taxon>
        <taxon>Tracheophyta</taxon>
        <taxon>Spermatophyta</taxon>
        <taxon>Magnoliopsida</taxon>
        <taxon>eudicotyledons</taxon>
        <taxon>Gunneridae</taxon>
        <taxon>Pentapetalae</taxon>
        <taxon>asterids</taxon>
        <taxon>Cornales</taxon>
        <taxon>Nyssaceae</taxon>
        <taxon>Nyssa</taxon>
    </lineage>
</organism>
<gene>
    <name evidence="2" type="ORF">F0562_020191</name>
</gene>
<feature type="compositionally biased region" description="Polar residues" evidence="1">
    <location>
        <begin position="1"/>
        <end position="14"/>
    </location>
</feature>
<protein>
    <submittedName>
        <fullName evidence="2">Uncharacterized protein</fullName>
    </submittedName>
</protein>
<evidence type="ECO:0000313" key="2">
    <source>
        <dbReference type="EMBL" id="KAA8545407.1"/>
    </source>
</evidence>
<evidence type="ECO:0000313" key="3">
    <source>
        <dbReference type="Proteomes" id="UP000325577"/>
    </source>
</evidence>
<dbReference type="Proteomes" id="UP000325577">
    <property type="component" value="Linkage Group LG10"/>
</dbReference>
<dbReference type="EMBL" id="CM018033">
    <property type="protein sequence ID" value="KAA8545407.1"/>
    <property type="molecule type" value="Genomic_DNA"/>
</dbReference>
<accession>A0A5J5BUG4</accession>
<dbReference type="AlphaFoldDB" id="A0A5J5BUG4"/>
<reference evidence="2 3" key="1">
    <citation type="submission" date="2019-09" db="EMBL/GenBank/DDBJ databases">
        <title>A chromosome-level genome assembly of the Chinese tupelo Nyssa sinensis.</title>
        <authorList>
            <person name="Yang X."/>
            <person name="Kang M."/>
            <person name="Yang Y."/>
            <person name="Xiong H."/>
            <person name="Wang M."/>
            <person name="Zhang Z."/>
            <person name="Wang Z."/>
            <person name="Wu H."/>
            <person name="Ma T."/>
            <person name="Liu J."/>
            <person name="Xi Z."/>
        </authorList>
    </citation>
    <scope>NUCLEOTIDE SEQUENCE [LARGE SCALE GENOMIC DNA]</scope>
    <source>
        <strain evidence="2">J267</strain>
        <tissue evidence="2">Leaf</tissue>
    </source>
</reference>
<feature type="region of interest" description="Disordered" evidence="1">
    <location>
        <begin position="1"/>
        <end position="28"/>
    </location>
</feature>
<name>A0A5J5BUG4_9ASTE</name>
<proteinExistence type="predicted"/>
<evidence type="ECO:0000256" key="1">
    <source>
        <dbReference type="SAM" id="MobiDB-lite"/>
    </source>
</evidence>
<sequence length="108" mass="11831">MSCQQSADYKTVNANGDEMNANDSDHEIDRERRLPVYVSALPLPKITITKPSIFSSPLSPLSNRFKPVMSADHKAVNANGDEMNADDSDHEFDSGLKLVEQLGKAAIL</sequence>
<keyword evidence="3" id="KW-1185">Reference proteome</keyword>